<keyword evidence="8" id="KW-1185">Reference proteome</keyword>
<dbReference type="Pfam" id="PF22939">
    <property type="entry name" value="WHD_GPIID"/>
    <property type="match status" value="1"/>
</dbReference>
<dbReference type="InterPro" id="IPR000845">
    <property type="entry name" value="Nucleoside_phosphorylase_d"/>
</dbReference>
<dbReference type="PROSITE" id="PS50297">
    <property type="entry name" value="ANK_REP_REGION"/>
    <property type="match status" value="2"/>
</dbReference>
<dbReference type="PROSITE" id="PS50088">
    <property type="entry name" value="ANK_REPEAT"/>
    <property type="match status" value="3"/>
</dbReference>
<dbReference type="InterPro" id="IPR035994">
    <property type="entry name" value="Nucleoside_phosphorylase_sf"/>
</dbReference>
<dbReference type="SUPFAM" id="SSF52540">
    <property type="entry name" value="P-loop containing nucleoside triphosphate hydrolases"/>
    <property type="match status" value="1"/>
</dbReference>
<dbReference type="PROSITE" id="PS50890">
    <property type="entry name" value="PUA"/>
    <property type="match status" value="1"/>
</dbReference>
<dbReference type="Proteomes" id="UP000001610">
    <property type="component" value="Unassembled WGS sequence"/>
</dbReference>
<dbReference type="SUPFAM" id="SSF53167">
    <property type="entry name" value="Purine and uridine phosphorylases"/>
    <property type="match status" value="1"/>
</dbReference>
<dbReference type="OMA" id="IKTHNEY"/>
<dbReference type="InterPro" id="IPR027417">
    <property type="entry name" value="P-loop_NTPase"/>
</dbReference>
<dbReference type="Pfam" id="PF00023">
    <property type="entry name" value="Ank"/>
    <property type="match status" value="1"/>
</dbReference>
<feature type="domain" description="GPI inositol-deacylase winged helix" evidence="5">
    <location>
        <begin position="678"/>
        <end position="755"/>
    </location>
</feature>
<evidence type="ECO:0000256" key="1">
    <source>
        <dbReference type="ARBA" id="ARBA00022737"/>
    </source>
</evidence>
<dbReference type="InParanoid" id="G3JTS4"/>
<feature type="repeat" description="ANK" evidence="2">
    <location>
        <begin position="1066"/>
        <end position="1098"/>
    </location>
</feature>
<dbReference type="PANTHER" id="PTHR46082:SF11">
    <property type="entry name" value="AAA+ ATPASE DOMAIN-CONTAINING PROTEIN-RELATED"/>
    <property type="match status" value="1"/>
</dbReference>
<name>G3JTS4_CORMM</name>
<dbReference type="Gene3D" id="3.40.50.1580">
    <property type="entry name" value="Nucleoside phosphorylase domain"/>
    <property type="match status" value="1"/>
</dbReference>
<keyword evidence="2" id="KW-0040">ANK repeat</keyword>
<dbReference type="Pfam" id="PF12796">
    <property type="entry name" value="Ank_2"/>
    <property type="match status" value="1"/>
</dbReference>
<dbReference type="InterPro" id="IPR054471">
    <property type="entry name" value="GPIID_WHD"/>
</dbReference>
<dbReference type="OrthoDB" id="4869788at2759"/>
<feature type="domain" description="Nephrocystin 3-like N-terminal" evidence="6">
    <location>
        <begin position="384"/>
        <end position="547"/>
    </location>
</feature>
<dbReference type="KEGG" id="cmt:CCM_09214"/>
<evidence type="ECO:0000313" key="7">
    <source>
        <dbReference type="EMBL" id="EGX88078.1"/>
    </source>
</evidence>
<evidence type="ECO:0000259" key="6">
    <source>
        <dbReference type="Pfam" id="PF24883"/>
    </source>
</evidence>
<dbReference type="SUPFAM" id="SSF48403">
    <property type="entry name" value="Ankyrin repeat"/>
    <property type="match status" value="1"/>
</dbReference>
<dbReference type="HOGENOM" id="CLU_000288_34_2_1"/>
<feature type="domain" description="Nucleoside phosphorylase" evidence="4">
    <location>
        <begin position="42"/>
        <end position="307"/>
    </location>
</feature>
<keyword evidence="1" id="KW-0677">Repeat</keyword>
<dbReference type="GeneID" id="18171217"/>
<dbReference type="EMBL" id="JH126406">
    <property type="protein sequence ID" value="EGX88078.1"/>
    <property type="molecule type" value="Genomic_DNA"/>
</dbReference>
<dbReference type="InterPro" id="IPR056884">
    <property type="entry name" value="NPHP3-like_N"/>
</dbReference>
<dbReference type="VEuPathDB" id="FungiDB:CCM_09214"/>
<dbReference type="InterPro" id="IPR002110">
    <property type="entry name" value="Ankyrin_rpt"/>
</dbReference>
<dbReference type="PANTHER" id="PTHR46082">
    <property type="entry name" value="ATP/GTP-BINDING PROTEIN-RELATED"/>
    <property type="match status" value="1"/>
</dbReference>
<feature type="region of interest" description="Disordered" evidence="3">
    <location>
        <begin position="194"/>
        <end position="221"/>
    </location>
</feature>
<sequence>MPQKDPPQTKTHDAYTVGWICALTNEQTAATVLLDERHGDLPSPTTDSNAYTLGRVGNHNVVIACLPQGVTGTNAAAGVATSMVQTYPKVKFGLMVGIGGGIPPKVRLGDVVVSTPVGNYPGVVQWDLGKALSGGEFKQTGVLNRPPDILLTALSKLQTQNDMYGSEISNYLTAIKDYPKLARFTWSKRLKDPLSEGGRDFSTSPDEKMGNTGPAEEKAQRSEEDMCVHFGLIGSGNQVIKDAKLRDRLNERYEGELLCVEMEAAGLMNKFPCLVIRGISDYANEEKNDDWRDYAAARAAGFAKELLSFVQPAEVDRASAAKDVAGIIIEQVGKVQVSVSHIEDDLAYSRKRSCQQDTKEILDWFTPVNYGPTQSDYLSRRQYGTGSWFLDSEKFQAWVNTDKTTLFCPGIPGAGKTMFTSIVIDYLEKRFGLTPKVGIAYIYCNHNRQHDQEFPILLLSLLKQLAAHLPSLPKCMEDLYHTKKNTSTRPSLDEISTAFVAILGLYSRVFVLFDALDESPDRSWSTLLKGLFHHQKNYNINIFATSRNIPDINEHFKAAMSSEILEIRANDKDVVKYLHGHMDELPSLVKDNKDLRTEIIEQIANAADGMLVHTRDTISQLLTLCRFLLAVLMIRSIADKMTMNQLRAASRRDKQGGQSILSIVYKATMDRINTQMPGKRELARNVLLWLSCAKRQLSPKALQDALATRPGMTRTTSVGDRPTVADMVSVCAGLVTVDERSQVIRLAHSTTQEYFEETREHWFTKPDQSILEICITTMSSNSSPGYPVARPELNSLSTYAHYFWMSHLQKDLEATHTVIHFFKSEDIFKKACQTAFSIRSKQAIPNSKLLGLIMAAMFGLAKITKVLIDSYIETPLLCVYAADHGHADTVEQILGATATLHASSGATRRYCVEKAMTAGRDLDTTYRLHAVPALISAAANGHLEIVSMLLEAGVNAKAAIVGFISHLARDLAALRYHAEIIRRLIEAGADVNDSYGEGITALLAAAEGGHLEALEILLAEGADVTTGKSRQHGTAFQAAVERGKFDIRSILLAAGADVNAPGSRRLRATALQMAANRGHVEAMAMLLEAGADVNAAAVPRVASTLHAAAITGCLALAEKMRAAGATNPDSPREMGRMLGDACLRGPFDLVHNLLASIPEQNLSICLEEANKYCWEYHDPTESASYLLLLLEQVLASPFAADKFSVHRLAVAYFKLDFAKKLPPTGLT</sequence>
<accession>G3JTS4</accession>
<dbReference type="AlphaFoldDB" id="G3JTS4"/>
<feature type="repeat" description="ANK" evidence="2">
    <location>
        <begin position="997"/>
        <end position="1029"/>
    </location>
</feature>
<dbReference type="Gene3D" id="1.25.40.20">
    <property type="entry name" value="Ankyrin repeat-containing domain"/>
    <property type="match status" value="1"/>
</dbReference>
<evidence type="ECO:0000256" key="2">
    <source>
        <dbReference type="PROSITE-ProRule" id="PRU00023"/>
    </source>
</evidence>
<dbReference type="STRING" id="983644.G3JTS4"/>
<protein>
    <submittedName>
        <fullName evidence="7">Serine/threonine-protein kinase ripk4, putative</fullName>
    </submittedName>
</protein>
<dbReference type="GO" id="GO:0016301">
    <property type="term" value="F:kinase activity"/>
    <property type="evidence" value="ECO:0007669"/>
    <property type="project" value="UniProtKB-KW"/>
</dbReference>
<dbReference type="eggNOG" id="KOG4369">
    <property type="taxonomic scope" value="Eukaryota"/>
</dbReference>
<evidence type="ECO:0000259" key="4">
    <source>
        <dbReference type="Pfam" id="PF01048"/>
    </source>
</evidence>
<dbReference type="InterPro" id="IPR036770">
    <property type="entry name" value="Ankyrin_rpt-contain_sf"/>
</dbReference>
<dbReference type="InterPro" id="IPR053137">
    <property type="entry name" value="NLR-like"/>
</dbReference>
<dbReference type="GO" id="GO:0009116">
    <property type="term" value="P:nucleoside metabolic process"/>
    <property type="evidence" value="ECO:0007669"/>
    <property type="project" value="InterPro"/>
</dbReference>
<keyword evidence="7" id="KW-0418">Kinase</keyword>
<evidence type="ECO:0000259" key="5">
    <source>
        <dbReference type="Pfam" id="PF22939"/>
    </source>
</evidence>
<reference evidence="7 8" key="1">
    <citation type="journal article" date="2011" name="Genome Biol.">
        <title>Genome sequence of the insect pathogenic fungus Cordyceps militaris, a valued traditional Chinese medicine.</title>
        <authorList>
            <person name="Zheng P."/>
            <person name="Xia Y."/>
            <person name="Xiao G."/>
            <person name="Xiong C."/>
            <person name="Hu X."/>
            <person name="Zhang S."/>
            <person name="Zheng H."/>
            <person name="Huang Y."/>
            <person name="Zhou Y."/>
            <person name="Wang S."/>
            <person name="Zhao G.P."/>
            <person name="Liu X."/>
            <person name="St Leger R.J."/>
            <person name="Wang C."/>
        </authorList>
    </citation>
    <scope>NUCLEOTIDE SEQUENCE [LARGE SCALE GENOMIC DNA]</scope>
    <source>
        <strain evidence="7 8">CM01</strain>
    </source>
</reference>
<dbReference type="Pfam" id="PF01048">
    <property type="entry name" value="PNP_UDP_1"/>
    <property type="match status" value="1"/>
</dbReference>
<dbReference type="Gene3D" id="3.40.50.300">
    <property type="entry name" value="P-loop containing nucleotide triphosphate hydrolases"/>
    <property type="match status" value="1"/>
</dbReference>
<proteinExistence type="predicted"/>
<evidence type="ECO:0000256" key="3">
    <source>
        <dbReference type="SAM" id="MobiDB-lite"/>
    </source>
</evidence>
<dbReference type="SMART" id="SM00248">
    <property type="entry name" value="ANK"/>
    <property type="match status" value="7"/>
</dbReference>
<organism evidence="7 8">
    <name type="scientific">Cordyceps militaris (strain CM01)</name>
    <name type="common">Caterpillar fungus</name>
    <dbReference type="NCBI Taxonomy" id="983644"/>
    <lineage>
        <taxon>Eukaryota</taxon>
        <taxon>Fungi</taxon>
        <taxon>Dikarya</taxon>
        <taxon>Ascomycota</taxon>
        <taxon>Pezizomycotina</taxon>
        <taxon>Sordariomycetes</taxon>
        <taxon>Hypocreomycetidae</taxon>
        <taxon>Hypocreales</taxon>
        <taxon>Cordycipitaceae</taxon>
        <taxon>Cordyceps</taxon>
    </lineage>
</organism>
<feature type="repeat" description="ANK" evidence="2">
    <location>
        <begin position="1031"/>
        <end position="1063"/>
    </location>
</feature>
<evidence type="ECO:0000313" key="8">
    <source>
        <dbReference type="Proteomes" id="UP000001610"/>
    </source>
</evidence>
<dbReference type="RefSeq" id="XP_006674411.1">
    <property type="nucleotide sequence ID" value="XM_006674348.1"/>
</dbReference>
<keyword evidence="7" id="KW-0808">Transferase</keyword>
<dbReference type="Pfam" id="PF24883">
    <property type="entry name" value="NPHP3_N"/>
    <property type="match status" value="1"/>
</dbReference>
<gene>
    <name evidence="7" type="ORF">CCM_09214</name>
</gene>